<dbReference type="KEGG" id="spad:DVK44_06955"/>
<dbReference type="SMART" id="SM00860">
    <property type="entry name" value="SMI1_KNR4"/>
    <property type="match status" value="1"/>
</dbReference>
<dbReference type="SUPFAM" id="SSF160631">
    <property type="entry name" value="SMI1/KNR4-like"/>
    <property type="match status" value="1"/>
</dbReference>
<gene>
    <name evidence="3" type="ORF">DVK44_06955</name>
</gene>
<keyword evidence="4" id="KW-1185">Reference proteome</keyword>
<dbReference type="OrthoDB" id="458118at2"/>
<proteinExistence type="predicted"/>
<dbReference type="Gene3D" id="3.40.1580.10">
    <property type="entry name" value="SMI1/KNR4-like"/>
    <property type="match status" value="1"/>
</dbReference>
<dbReference type="Proteomes" id="UP000253868">
    <property type="component" value="Chromosome"/>
</dbReference>
<dbReference type="EMBL" id="CP031194">
    <property type="protein sequence ID" value="AXG77477.1"/>
    <property type="molecule type" value="Genomic_DNA"/>
</dbReference>
<feature type="compositionally biased region" description="Low complexity" evidence="1">
    <location>
        <begin position="538"/>
        <end position="569"/>
    </location>
</feature>
<feature type="domain" description="Knr4/Smi1-like" evidence="2">
    <location>
        <begin position="36"/>
        <end position="151"/>
    </location>
</feature>
<feature type="region of interest" description="Disordered" evidence="1">
    <location>
        <begin position="538"/>
        <end position="579"/>
    </location>
</feature>
<organism evidence="3 4">
    <name type="scientific">Streptomyces paludis</name>
    <dbReference type="NCBI Taxonomy" id="2282738"/>
    <lineage>
        <taxon>Bacteria</taxon>
        <taxon>Bacillati</taxon>
        <taxon>Actinomycetota</taxon>
        <taxon>Actinomycetes</taxon>
        <taxon>Kitasatosporales</taxon>
        <taxon>Streptomycetaceae</taxon>
        <taxon>Streptomyces</taxon>
    </lineage>
</organism>
<dbReference type="InterPro" id="IPR037883">
    <property type="entry name" value="Knr4/Smi1-like_sf"/>
</dbReference>
<reference evidence="4" key="1">
    <citation type="submission" date="2018-07" db="EMBL/GenBank/DDBJ databases">
        <authorList>
            <person name="Zhao J."/>
        </authorList>
    </citation>
    <scope>NUCLEOTIDE SEQUENCE [LARGE SCALE GENOMIC DNA]</scope>
    <source>
        <strain evidence="4">GSSD-12</strain>
    </source>
</reference>
<name>A0A345HLA3_9ACTN</name>
<accession>A0A345HLA3</accession>
<protein>
    <submittedName>
        <fullName evidence="3">SMI1/KNR4 family protein</fullName>
    </submittedName>
</protein>
<evidence type="ECO:0000313" key="4">
    <source>
        <dbReference type="Proteomes" id="UP000253868"/>
    </source>
</evidence>
<dbReference type="RefSeq" id="WP_114658844.1">
    <property type="nucleotide sequence ID" value="NZ_CP031194.1"/>
</dbReference>
<evidence type="ECO:0000256" key="1">
    <source>
        <dbReference type="SAM" id="MobiDB-lite"/>
    </source>
</evidence>
<evidence type="ECO:0000313" key="3">
    <source>
        <dbReference type="EMBL" id="AXG77477.1"/>
    </source>
</evidence>
<sequence length="612" mass="64567">MKTYNWRPFLERWSEDWARSPVAREESPGTWLGFPAAGEERIGALEARLGVPLPPTYRSFLATTDGWRPAGSRIPLLGPADGVRPYAEGVEGTGGGEWGSAVRLSGESAESTDVIALLDPGEVNADGEWAAYLHHGPGSPAPERYETFMELMQALFREFHRSHRDTPGFVTETTRELDADVEDARVACLEGAEADGPLGLLVAASESGRARAHGLRAQVEALLSGGDVGGGNWVGGSWAAGSPDDPLYARELLPLAAWWRLRAGRADGGGDGGGDGEAPAVLREIRERTFRYEAPGAFGVAVVAAREQARRGATDAAWHTLAAALADWEPYGPEQLAPVGLLADPLLGPVITPERGRYVLETPRGEGRYVNGLVEDEGAYDGGEGGRADGLSWLVDDARERHPYRFVLVRDIPPSELAGRIGGPGAALLAPADAREAREAGALARIGACGTRAAGEEASGWSFAFDVDNVTGEPGGFGDAVSRGTAAVTVWCDQGDGGSDDGGGTFHFSYEEDGRRVYGFTVRGNGIERWGPLPEGLDPLDLFPGAEPTEAPDAALDPADPLDPGSAPDPGDPLDPDDEFEALDAVAEEFGVSLPRFAIERGRLHAVAGEPA</sequence>
<evidence type="ECO:0000259" key="2">
    <source>
        <dbReference type="SMART" id="SM00860"/>
    </source>
</evidence>
<dbReference type="AlphaFoldDB" id="A0A345HLA3"/>
<dbReference type="InterPro" id="IPR018958">
    <property type="entry name" value="Knr4/Smi1-like_dom"/>
</dbReference>